<keyword evidence="3" id="KW-0812">Transmembrane</keyword>
<accession>A0AA38IA59</accession>
<evidence type="ECO:0000313" key="5">
    <source>
        <dbReference type="Proteomes" id="UP001168821"/>
    </source>
</evidence>
<dbReference type="AlphaFoldDB" id="A0AA38IA59"/>
<dbReference type="EMBL" id="JALNTZ010000005">
    <property type="protein sequence ID" value="KAJ3652337.1"/>
    <property type="molecule type" value="Genomic_DNA"/>
</dbReference>
<dbReference type="PANTHER" id="PTHR24366">
    <property type="entry name" value="IG(IMMUNOGLOBULIN) AND LRR(LEUCINE RICH REPEAT) DOMAINS"/>
    <property type="match status" value="1"/>
</dbReference>
<keyword evidence="2" id="KW-0677">Repeat</keyword>
<protein>
    <submittedName>
        <fullName evidence="4">Uncharacterized protein</fullName>
    </submittedName>
</protein>
<evidence type="ECO:0000256" key="3">
    <source>
        <dbReference type="SAM" id="Phobius"/>
    </source>
</evidence>
<dbReference type="SMART" id="SM00369">
    <property type="entry name" value="LRR_TYP"/>
    <property type="match status" value="8"/>
</dbReference>
<reference evidence="4" key="1">
    <citation type="journal article" date="2023" name="G3 (Bethesda)">
        <title>Whole genome assemblies of Zophobas morio and Tenebrio molitor.</title>
        <authorList>
            <person name="Kaur S."/>
            <person name="Stinson S.A."/>
            <person name="diCenzo G.C."/>
        </authorList>
    </citation>
    <scope>NUCLEOTIDE SEQUENCE</scope>
    <source>
        <strain evidence="4">QUZm001</strain>
    </source>
</reference>
<dbReference type="SUPFAM" id="SSF52058">
    <property type="entry name" value="L domain-like"/>
    <property type="match status" value="1"/>
</dbReference>
<keyword evidence="3" id="KW-0472">Membrane</keyword>
<keyword evidence="1" id="KW-0433">Leucine-rich repeat</keyword>
<keyword evidence="5" id="KW-1185">Reference proteome</keyword>
<evidence type="ECO:0000256" key="1">
    <source>
        <dbReference type="ARBA" id="ARBA00022614"/>
    </source>
</evidence>
<dbReference type="Gene3D" id="3.80.10.10">
    <property type="entry name" value="Ribonuclease Inhibitor"/>
    <property type="match status" value="2"/>
</dbReference>
<dbReference type="Pfam" id="PF00560">
    <property type="entry name" value="LRR_1"/>
    <property type="match status" value="1"/>
</dbReference>
<keyword evidence="3" id="KW-1133">Transmembrane helix</keyword>
<dbReference type="Pfam" id="PF13855">
    <property type="entry name" value="LRR_8"/>
    <property type="match status" value="1"/>
</dbReference>
<organism evidence="4 5">
    <name type="scientific">Zophobas morio</name>
    <dbReference type="NCBI Taxonomy" id="2755281"/>
    <lineage>
        <taxon>Eukaryota</taxon>
        <taxon>Metazoa</taxon>
        <taxon>Ecdysozoa</taxon>
        <taxon>Arthropoda</taxon>
        <taxon>Hexapoda</taxon>
        <taxon>Insecta</taxon>
        <taxon>Pterygota</taxon>
        <taxon>Neoptera</taxon>
        <taxon>Endopterygota</taxon>
        <taxon>Coleoptera</taxon>
        <taxon>Polyphaga</taxon>
        <taxon>Cucujiformia</taxon>
        <taxon>Tenebrionidae</taxon>
        <taxon>Zophobas</taxon>
    </lineage>
</organism>
<dbReference type="InterPro" id="IPR003591">
    <property type="entry name" value="Leu-rich_rpt_typical-subtyp"/>
</dbReference>
<evidence type="ECO:0000313" key="4">
    <source>
        <dbReference type="EMBL" id="KAJ3652337.1"/>
    </source>
</evidence>
<evidence type="ECO:0000256" key="2">
    <source>
        <dbReference type="ARBA" id="ARBA00022737"/>
    </source>
</evidence>
<dbReference type="InterPro" id="IPR032675">
    <property type="entry name" value="LRR_dom_sf"/>
</dbReference>
<name>A0AA38IA59_9CUCU</name>
<dbReference type="Proteomes" id="UP001168821">
    <property type="component" value="Unassembled WGS sequence"/>
</dbReference>
<dbReference type="PROSITE" id="PS51450">
    <property type="entry name" value="LRR"/>
    <property type="match status" value="3"/>
</dbReference>
<gene>
    <name evidence="4" type="ORF">Zmor_018313</name>
</gene>
<proteinExistence type="predicted"/>
<dbReference type="InterPro" id="IPR001611">
    <property type="entry name" value="Leu-rich_rpt"/>
</dbReference>
<comment type="caution">
    <text evidence="4">The sequence shown here is derived from an EMBL/GenBank/DDBJ whole genome shotgun (WGS) entry which is preliminary data.</text>
</comment>
<sequence length="407" mass="46659">MFDSQKQLQLLDLSGNPLEQFSGEGLSSLSALILAETALTSFEEDLKHLKMEILNLSSSSLETVDFSRFPKVEKVYLSNNKIVSISNLESLDSSYITLDNNQIATITGTFNDVSFVTLNHNRLEAVPNTLFNDSASVRFIDLSSNLIATIEKDAFRNLSVLQILHLEHNNITEIHPKLFVDLFELKYLDLSHNNIQYLQFGIFNNLLQLKVLNITDNKLKSLHENGFLAVISLEEILFHNNQIEYLDVKTLFQYKGQLKKISLNNNAWDCEDLAETFTALINRSVVLDGLSEEGENFHGIACSSKKENFWEQSEMSKFFNDDFKNSKFFQYFEKDYKSTGFFKLLHDYKNGETRTEKLVSGDVSVASSTNTILVFSCCLQVMIVFLLLLKFFIKNRRYDARSNERNI</sequence>
<feature type="transmembrane region" description="Helical" evidence="3">
    <location>
        <begin position="372"/>
        <end position="393"/>
    </location>
</feature>
<dbReference type="PANTHER" id="PTHR24366:SF96">
    <property type="entry name" value="LEUCINE RICH REPEAT CONTAINING 53"/>
    <property type="match status" value="1"/>
</dbReference>